<evidence type="ECO:0000259" key="5">
    <source>
        <dbReference type="PROSITE" id="PS51891"/>
    </source>
</evidence>
<dbReference type="GO" id="GO:0016846">
    <property type="term" value="F:carbon-sulfur lyase activity"/>
    <property type="evidence" value="ECO:0007669"/>
    <property type="project" value="InterPro"/>
</dbReference>
<dbReference type="InterPro" id="IPR006913">
    <property type="entry name" value="CENP-V/GFA"/>
</dbReference>
<dbReference type="OrthoDB" id="9807246at2"/>
<dbReference type="PROSITE" id="PS51891">
    <property type="entry name" value="CENP_V_GFA"/>
    <property type="match status" value="1"/>
</dbReference>
<keyword evidence="3" id="KW-0862">Zinc</keyword>
<dbReference type="InterPro" id="IPR011057">
    <property type="entry name" value="Mss4-like_sf"/>
</dbReference>
<dbReference type="AlphaFoldDB" id="A0A4D7BDG5"/>
<dbReference type="Pfam" id="PF04828">
    <property type="entry name" value="GFA"/>
    <property type="match status" value="1"/>
</dbReference>
<dbReference type="Proteomes" id="UP000298781">
    <property type="component" value="Chromosome"/>
</dbReference>
<dbReference type="SUPFAM" id="SSF51316">
    <property type="entry name" value="Mss4-like"/>
    <property type="match status" value="1"/>
</dbReference>
<keyword evidence="2" id="KW-0479">Metal-binding</keyword>
<gene>
    <name evidence="6" type="ORF">E8M01_29650</name>
</gene>
<dbReference type="GO" id="GO:0046872">
    <property type="term" value="F:metal ion binding"/>
    <property type="evidence" value="ECO:0007669"/>
    <property type="project" value="UniProtKB-KW"/>
</dbReference>
<evidence type="ECO:0000256" key="3">
    <source>
        <dbReference type="ARBA" id="ARBA00022833"/>
    </source>
</evidence>
<dbReference type="RefSeq" id="WP_136963448.1">
    <property type="nucleotide sequence ID" value="NZ_CP039690.1"/>
</dbReference>
<protein>
    <submittedName>
        <fullName evidence="6">GFA family protein</fullName>
    </submittedName>
</protein>
<proteinExistence type="inferred from homology"/>
<reference evidence="6 7" key="1">
    <citation type="submission" date="2019-04" db="EMBL/GenBank/DDBJ databases">
        <title>Phreatobacter aquaticus sp. nov.</title>
        <authorList>
            <person name="Choi A."/>
        </authorList>
    </citation>
    <scope>NUCLEOTIDE SEQUENCE [LARGE SCALE GENOMIC DNA]</scope>
    <source>
        <strain evidence="6 7">KCTC 52518</strain>
    </source>
</reference>
<dbReference type="EMBL" id="CP039690">
    <property type="protein sequence ID" value="QCI68028.1"/>
    <property type="molecule type" value="Genomic_DNA"/>
</dbReference>
<accession>A0A4D7BDG5</accession>
<dbReference type="PANTHER" id="PTHR33337">
    <property type="entry name" value="GFA DOMAIN-CONTAINING PROTEIN"/>
    <property type="match status" value="1"/>
</dbReference>
<sequence>MTLINSPGHAHDRPDAARTASCACGSFGLAVTGEPGHVYTCHCLDCQRATGSAFACRAWFKTEAVTRIDGEHRTWRRLGTGGRWVEHVFCPTCGSIVYVRGEVLPDTIFISVGCFADPSFATPTAAYWTSRQHPWFALPETTRSVDAQ</sequence>
<dbReference type="KEGG" id="pstg:E8M01_29650"/>
<keyword evidence="7" id="KW-1185">Reference proteome</keyword>
<feature type="domain" description="CENP-V/GFA" evidence="5">
    <location>
        <begin position="18"/>
        <end position="129"/>
    </location>
</feature>
<comment type="similarity">
    <text evidence="1">Belongs to the Gfa family.</text>
</comment>
<evidence type="ECO:0000256" key="2">
    <source>
        <dbReference type="ARBA" id="ARBA00022723"/>
    </source>
</evidence>
<keyword evidence="4" id="KW-0456">Lyase</keyword>
<evidence type="ECO:0000313" key="6">
    <source>
        <dbReference type="EMBL" id="QCI68028.1"/>
    </source>
</evidence>
<evidence type="ECO:0000256" key="4">
    <source>
        <dbReference type="ARBA" id="ARBA00023239"/>
    </source>
</evidence>
<dbReference type="Gene3D" id="3.90.1590.10">
    <property type="entry name" value="glutathione-dependent formaldehyde- activating enzyme (gfa)"/>
    <property type="match status" value="1"/>
</dbReference>
<dbReference type="PANTHER" id="PTHR33337:SF40">
    <property type="entry name" value="CENP-V_GFA DOMAIN-CONTAINING PROTEIN-RELATED"/>
    <property type="match status" value="1"/>
</dbReference>
<evidence type="ECO:0000313" key="7">
    <source>
        <dbReference type="Proteomes" id="UP000298781"/>
    </source>
</evidence>
<organism evidence="6 7">
    <name type="scientific">Phreatobacter stygius</name>
    <dbReference type="NCBI Taxonomy" id="1940610"/>
    <lineage>
        <taxon>Bacteria</taxon>
        <taxon>Pseudomonadati</taxon>
        <taxon>Pseudomonadota</taxon>
        <taxon>Alphaproteobacteria</taxon>
        <taxon>Hyphomicrobiales</taxon>
        <taxon>Phreatobacteraceae</taxon>
        <taxon>Phreatobacter</taxon>
    </lineage>
</organism>
<evidence type="ECO:0000256" key="1">
    <source>
        <dbReference type="ARBA" id="ARBA00005495"/>
    </source>
</evidence>
<name>A0A4D7BDG5_9HYPH</name>